<name>A0A8J4VF11_9ROSI</name>
<dbReference type="OrthoDB" id="10036779at2759"/>
<dbReference type="EMBL" id="JRKL02003313">
    <property type="protein sequence ID" value="KAF3955647.1"/>
    <property type="molecule type" value="Genomic_DNA"/>
</dbReference>
<proteinExistence type="predicted"/>
<evidence type="ECO:0000313" key="2">
    <source>
        <dbReference type="EMBL" id="KAF3955647.1"/>
    </source>
</evidence>
<keyword evidence="3" id="KW-1185">Reference proteome</keyword>
<dbReference type="AlphaFoldDB" id="A0A8J4VF11"/>
<accession>A0A8J4VF11</accession>
<sequence>MWVGKLEFYVGIFSFAIATLFVFCPVYECDSVNNFLINKRSCYFGLERPLGLSDDNACIVGVNDGNPSFDIRGSLSLPIDVIDSGKCLAIERIEWNYQLDKLRQKSPSTIGLLSEKQCLDLEVDGELPVNGPVHAGQVPPTEIVAVCVTPSSRKGFHGLYIFTLGCKFPELFQKAGLYTFKFSLKDSTCNNCIKRVLVKASSEVGKWELLDGEQNPQYNVRVG</sequence>
<comment type="caution">
    <text evidence="2">The sequence shown here is derived from an EMBL/GenBank/DDBJ whole genome shotgun (WGS) entry which is preliminary data.</text>
</comment>
<dbReference type="Proteomes" id="UP000737018">
    <property type="component" value="Unassembled WGS sequence"/>
</dbReference>
<keyword evidence="1" id="KW-1133">Transmembrane helix</keyword>
<keyword evidence="1" id="KW-0812">Transmembrane</keyword>
<organism evidence="2 3">
    <name type="scientific">Castanea mollissima</name>
    <name type="common">Chinese chestnut</name>
    <dbReference type="NCBI Taxonomy" id="60419"/>
    <lineage>
        <taxon>Eukaryota</taxon>
        <taxon>Viridiplantae</taxon>
        <taxon>Streptophyta</taxon>
        <taxon>Embryophyta</taxon>
        <taxon>Tracheophyta</taxon>
        <taxon>Spermatophyta</taxon>
        <taxon>Magnoliopsida</taxon>
        <taxon>eudicotyledons</taxon>
        <taxon>Gunneridae</taxon>
        <taxon>Pentapetalae</taxon>
        <taxon>rosids</taxon>
        <taxon>fabids</taxon>
        <taxon>Fagales</taxon>
        <taxon>Fagaceae</taxon>
        <taxon>Castanea</taxon>
    </lineage>
</organism>
<dbReference type="PANTHER" id="PTHR33566:SF1">
    <property type="entry name" value="EN_SPM-LIKE TRANSPOSON-RELATED"/>
    <property type="match status" value="1"/>
</dbReference>
<protein>
    <submittedName>
        <fullName evidence="2">Uncharacterized protein</fullName>
    </submittedName>
</protein>
<keyword evidence="1" id="KW-0472">Membrane</keyword>
<feature type="transmembrane region" description="Helical" evidence="1">
    <location>
        <begin position="6"/>
        <end position="27"/>
    </location>
</feature>
<gene>
    <name evidence="2" type="ORF">CMV_019149</name>
</gene>
<evidence type="ECO:0000256" key="1">
    <source>
        <dbReference type="SAM" id="Phobius"/>
    </source>
</evidence>
<reference evidence="2" key="1">
    <citation type="submission" date="2020-03" db="EMBL/GenBank/DDBJ databases">
        <title>Castanea mollissima Vanexum genome sequencing.</title>
        <authorList>
            <person name="Staton M."/>
        </authorList>
    </citation>
    <scope>NUCLEOTIDE SEQUENCE</scope>
    <source>
        <tissue evidence="2">Leaf</tissue>
    </source>
</reference>
<dbReference type="PANTHER" id="PTHR33566">
    <property type="entry name" value="EN/SPM-LIKE TRANSPOSON-RELATED"/>
    <property type="match status" value="1"/>
</dbReference>
<evidence type="ECO:0000313" key="3">
    <source>
        <dbReference type="Proteomes" id="UP000737018"/>
    </source>
</evidence>